<evidence type="ECO:0000313" key="12">
    <source>
        <dbReference type="Proteomes" id="UP000007110"/>
    </source>
</evidence>
<feature type="transmembrane region" description="Helical" evidence="9">
    <location>
        <begin position="342"/>
        <end position="362"/>
    </location>
</feature>
<keyword evidence="4" id="KW-0297">G-protein coupled receptor</keyword>
<dbReference type="PANTHER" id="PTHR24238">
    <property type="entry name" value="G-PROTEIN COUPLED RECEPTOR"/>
    <property type="match status" value="1"/>
</dbReference>
<feature type="transmembrane region" description="Helical" evidence="9">
    <location>
        <begin position="162"/>
        <end position="183"/>
    </location>
</feature>
<comment type="subcellular location">
    <subcellularLocation>
        <location evidence="1">Membrane</location>
        <topology evidence="1">Multi-pass membrane protein</topology>
    </subcellularLocation>
</comment>
<evidence type="ECO:0000259" key="10">
    <source>
        <dbReference type="PROSITE" id="PS50262"/>
    </source>
</evidence>
<dbReference type="GO" id="GO:0016020">
    <property type="term" value="C:membrane"/>
    <property type="evidence" value="ECO:0007669"/>
    <property type="project" value="UniProtKB-SubCell"/>
</dbReference>
<dbReference type="CDD" id="cd00637">
    <property type="entry name" value="7tm_classA_rhodopsin-like"/>
    <property type="match status" value="1"/>
</dbReference>
<dbReference type="RefSeq" id="XP_001196528.2">
    <property type="nucleotide sequence ID" value="XM_001196528.2"/>
</dbReference>
<evidence type="ECO:0000256" key="1">
    <source>
        <dbReference type="ARBA" id="ARBA00004141"/>
    </source>
</evidence>
<reference evidence="11" key="2">
    <citation type="submission" date="2021-01" db="UniProtKB">
        <authorList>
            <consortium name="EnsemblMetazoa"/>
        </authorList>
    </citation>
    <scope>IDENTIFICATION</scope>
</reference>
<keyword evidence="2 9" id="KW-0812">Transmembrane</keyword>
<evidence type="ECO:0000256" key="3">
    <source>
        <dbReference type="ARBA" id="ARBA00022989"/>
    </source>
</evidence>
<dbReference type="PANTHER" id="PTHR24238:SF47">
    <property type="entry name" value="ECDYSTEROIDS_DOPAMINE RECEPTOR-RELATED"/>
    <property type="match status" value="1"/>
</dbReference>
<organism evidence="11 12">
    <name type="scientific">Strongylocentrotus purpuratus</name>
    <name type="common">Purple sea urchin</name>
    <dbReference type="NCBI Taxonomy" id="7668"/>
    <lineage>
        <taxon>Eukaryota</taxon>
        <taxon>Metazoa</taxon>
        <taxon>Echinodermata</taxon>
        <taxon>Eleutherozoa</taxon>
        <taxon>Echinozoa</taxon>
        <taxon>Echinoidea</taxon>
        <taxon>Euechinoidea</taxon>
        <taxon>Echinacea</taxon>
        <taxon>Camarodonta</taxon>
        <taxon>Echinidea</taxon>
        <taxon>Strongylocentrotidae</taxon>
        <taxon>Strongylocentrotus</taxon>
    </lineage>
</organism>
<dbReference type="Pfam" id="PF00001">
    <property type="entry name" value="7tm_1"/>
    <property type="match status" value="1"/>
</dbReference>
<evidence type="ECO:0000256" key="7">
    <source>
        <dbReference type="ARBA" id="ARBA00023224"/>
    </source>
</evidence>
<dbReference type="AlphaFoldDB" id="A0A7M7G165"/>
<name>A0A7M7G165_STRPU</name>
<feature type="transmembrane region" description="Helical" evidence="9">
    <location>
        <begin position="301"/>
        <end position="322"/>
    </location>
</feature>
<feature type="region of interest" description="Disordered" evidence="8">
    <location>
        <begin position="239"/>
        <end position="296"/>
    </location>
</feature>
<feature type="transmembrane region" description="Helical" evidence="9">
    <location>
        <begin position="79"/>
        <end position="98"/>
    </location>
</feature>
<dbReference type="OrthoDB" id="6087181at2759"/>
<dbReference type="Proteomes" id="UP000007110">
    <property type="component" value="Unassembled WGS sequence"/>
</dbReference>
<feature type="compositionally biased region" description="Polar residues" evidence="8">
    <location>
        <begin position="250"/>
        <end position="287"/>
    </location>
</feature>
<dbReference type="Gene3D" id="1.20.1070.10">
    <property type="entry name" value="Rhodopsin 7-helix transmembrane proteins"/>
    <property type="match status" value="1"/>
</dbReference>
<evidence type="ECO:0000256" key="9">
    <source>
        <dbReference type="SAM" id="Phobius"/>
    </source>
</evidence>
<proteinExistence type="predicted"/>
<evidence type="ECO:0000313" key="11">
    <source>
        <dbReference type="EnsemblMetazoa" id="XP_001196528"/>
    </source>
</evidence>
<dbReference type="InParanoid" id="A0A7M7G165"/>
<keyword evidence="7" id="KW-0807">Transducer</keyword>
<evidence type="ECO:0000256" key="4">
    <source>
        <dbReference type="ARBA" id="ARBA00023040"/>
    </source>
</evidence>
<feature type="transmembrane region" description="Helical" evidence="9">
    <location>
        <begin position="118"/>
        <end position="142"/>
    </location>
</feature>
<dbReference type="GeneID" id="756776"/>
<reference evidence="12" key="1">
    <citation type="submission" date="2015-02" db="EMBL/GenBank/DDBJ databases">
        <title>Genome sequencing for Strongylocentrotus purpuratus.</title>
        <authorList>
            <person name="Murali S."/>
            <person name="Liu Y."/>
            <person name="Vee V."/>
            <person name="English A."/>
            <person name="Wang M."/>
            <person name="Skinner E."/>
            <person name="Han Y."/>
            <person name="Muzny D.M."/>
            <person name="Worley K.C."/>
            <person name="Gibbs R.A."/>
        </authorList>
    </citation>
    <scope>NUCLEOTIDE SEQUENCE</scope>
</reference>
<dbReference type="InterPro" id="IPR000276">
    <property type="entry name" value="GPCR_Rhodpsn"/>
</dbReference>
<evidence type="ECO:0000256" key="5">
    <source>
        <dbReference type="ARBA" id="ARBA00023136"/>
    </source>
</evidence>
<dbReference type="PROSITE" id="PS50262">
    <property type="entry name" value="G_PROTEIN_RECEP_F1_2"/>
    <property type="match status" value="1"/>
</dbReference>
<dbReference type="PRINTS" id="PR00237">
    <property type="entry name" value="GPCRRHODOPSN"/>
</dbReference>
<accession>A0A7M7G165</accession>
<protein>
    <recommendedName>
        <fullName evidence="10">G-protein coupled receptors family 1 profile domain-containing protein</fullName>
    </recommendedName>
</protein>
<keyword evidence="12" id="KW-1185">Reference proteome</keyword>
<evidence type="ECO:0000256" key="8">
    <source>
        <dbReference type="SAM" id="MobiDB-lite"/>
    </source>
</evidence>
<keyword evidence="6" id="KW-0675">Receptor</keyword>
<feature type="transmembrane region" description="Helical" evidence="9">
    <location>
        <begin position="6"/>
        <end position="32"/>
    </location>
</feature>
<keyword evidence="3 9" id="KW-1133">Transmembrane helix</keyword>
<dbReference type="InterPro" id="IPR017452">
    <property type="entry name" value="GPCR_Rhodpsn_7TM"/>
</dbReference>
<feature type="transmembrane region" description="Helical" evidence="9">
    <location>
        <begin position="44"/>
        <end position="67"/>
    </location>
</feature>
<feature type="domain" description="G-protein coupled receptors family 1 profile" evidence="10">
    <location>
        <begin position="23"/>
        <end position="359"/>
    </location>
</feature>
<dbReference type="SUPFAM" id="SSF81321">
    <property type="entry name" value="Family A G protein-coupled receptor-like"/>
    <property type="match status" value="1"/>
</dbReference>
<dbReference type="KEGG" id="spu:756776"/>
<evidence type="ECO:0000256" key="6">
    <source>
        <dbReference type="ARBA" id="ARBA00023170"/>
    </source>
</evidence>
<sequence length="375" mass="41724">MLTEYYIFRLIVGCLAAAFGIPGNITIIVVFARLGVKNATDITFMALAVVDLIASIINGMKIVMVFFHGDHPWACFIEVIATRSALYAGLFLTIWIAFYRYQAVCKPFARRIGRRAAVFISVACTVVAFGLHVPFFFITTSIKLRNEYGCNVYGSVPWGRDVYAKAQAVVFCVSALGISVLYLRIYKFIRAHQIIRQQMITGSAAFGGQPRVRALDDVVSSPGSIPSVSGAVSSSVGSFSTSAEPVGTKAQPSTVHDGPNTQETQPTNVHVGTSNHTTQPTNHTLKPSSKKLRNRPSDHKTTQVVIIITVIFFLLWLPNIVLDQIPGDIFTRLIQKTHVTIYFFYQIKYISHITNVFVYLFTYRRFRLAFCKPCN</sequence>
<evidence type="ECO:0000256" key="2">
    <source>
        <dbReference type="ARBA" id="ARBA00022692"/>
    </source>
</evidence>
<dbReference type="EnsemblMetazoa" id="XM_001196528">
    <property type="protein sequence ID" value="XP_001196528"/>
    <property type="gene ID" value="LOC756776"/>
</dbReference>
<keyword evidence="5 9" id="KW-0472">Membrane</keyword>
<dbReference type="GO" id="GO:0004930">
    <property type="term" value="F:G protein-coupled receptor activity"/>
    <property type="evidence" value="ECO:0007669"/>
    <property type="project" value="UniProtKB-KW"/>
</dbReference>
<dbReference type="OMA" id="YTIGASH"/>